<reference evidence="1 2" key="1">
    <citation type="submission" date="2019-03" db="EMBL/GenBank/DDBJ databases">
        <title>Genomic Encyclopedia of Type Strains, Phase IV (KMG-IV): sequencing the most valuable type-strain genomes for metagenomic binning, comparative biology and taxonomic classification.</title>
        <authorList>
            <person name="Goeker M."/>
        </authorList>
    </citation>
    <scope>NUCLEOTIDE SEQUENCE [LARGE SCALE GENOMIC DNA]</scope>
    <source>
        <strain evidence="1 2">LX-B</strain>
    </source>
</reference>
<evidence type="ECO:0000313" key="2">
    <source>
        <dbReference type="Proteomes" id="UP000295008"/>
    </source>
</evidence>
<dbReference type="AlphaFoldDB" id="A0A4R1RXI1"/>
<sequence length="110" mass="11788">MADLNIDELVRQMSDAARKALGNQLPETFRYAEDEFKKLGEVLRRIQAGKQAGAIDAADAALLVEMQKNAIQTVLLTVVGSGTVLAEQVLNAALGVVRDVVNSALGWPLL</sequence>
<gene>
    <name evidence="1" type="ORF">EDC14_100835</name>
</gene>
<dbReference type="RefSeq" id="WP_132013863.1">
    <property type="nucleotide sequence ID" value="NZ_SLUN01000008.1"/>
</dbReference>
<evidence type="ECO:0000313" key="1">
    <source>
        <dbReference type="EMBL" id="TCL70890.1"/>
    </source>
</evidence>
<dbReference type="EMBL" id="SLUN01000008">
    <property type="protein sequence ID" value="TCL70890.1"/>
    <property type="molecule type" value="Genomic_DNA"/>
</dbReference>
<proteinExistence type="predicted"/>
<comment type="caution">
    <text evidence="1">The sequence shown here is derived from an EMBL/GenBank/DDBJ whole genome shotgun (WGS) entry which is preliminary data.</text>
</comment>
<accession>A0A4R1RXI1</accession>
<name>A0A4R1RXI1_HYDET</name>
<organism evidence="1 2">
    <name type="scientific">Hydrogenispora ethanolica</name>
    <dbReference type="NCBI Taxonomy" id="1082276"/>
    <lineage>
        <taxon>Bacteria</taxon>
        <taxon>Bacillati</taxon>
        <taxon>Bacillota</taxon>
        <taxon>Hydrogenispora</taxon>
    </lineage>
</organism>
<dbReference type="Proteomes" id="UP000295008">
    <property type="component" value="Unassembled WGS sequence"/>
</dbReference>
<protein>
    <submittedName>
        <fullName evidence="1">Uncharacterized protein</fullName>
    </submittedName>
</protein>
<keyword evidence="2" id="KW-1185">Reference proteome</keyword>